<gene>
    <name evidence="5" type="ORF">N802_00545</name>
</gene>
<dbReference type="PANTHER" id="PTHR42953">
    <property type="entry name" value="HIGH-AFFINITY ZINC UPTAKE SYSTEM PROTEIN ZNUA-RELATED"/>
    <property type="match status" value="1"/>
</dbReference>
<feature type="signal peptide" evidence="4">
    <location>
        <begin position="1"/>
        <end position="28"/>
    </location>
</feature>
<dbReference type="STRING" id="1385520.N802_00545"/>
<evidence type="ECO:0000313" key="5">
    <source>
        <dbReference type="EMBL" id="KGN34615.1"/>
    </source>
</evidence>
<keyword evidence="3 4" id="KW-0732">Signal</keyword>
<dbReference type="SUPFAM" id="SSF53807">
    <property type="entry name" value="Helical backbone' metal receptor"/>
    <property type="match status" value="1"/>
</dbReference>
<reference evidence="5 6" key="1">
    <citation type="submission" date="2013-08" db="EMBL/GenBank/DDBJ databases">
        <title>The genome sequence of Knoellia sinensis.</title>
        <authorList>
            <person name="Zhu W."/>
            <person name="Wang G."/>
        </authorList>
    </citation>
    <scope>NUCLEOTIDE SEQUENCE [LARGE SCALE GENOMIC DNA]</scope>
    <source>
        <strain evidence="5 6">KCTC 19936</strain>
    </source>
</reference>
<dbReference type="Proteomes" id="UP000030002">
    <property type="component" value="Unassembled WGS sequence"/>
</dbReference>
<dbReference type="InterPro" id="IPR006127">
    <property type="entry name" value="ZnuA-like"/>
</dbReference>
<keyword evidence="2" id="KW-0813">Transport</keyword>
<accession>A0A0A0JB41</accession>
<protein>
    <submittedName>
        <fullName evidence="5">ABC transporter substrate-binding protein</fullName>
    </submittedName>
</protein>
<evidence type="ECO:0000256" key="4">
    <source>
        <dbReference type="SAM" id="SignalP"/>
    </source>
</evidence>
<evidence type="ECO:0000313" key="6">
    <source>
        <dbReference type="Proteomes" id="UP000030002"/>
    </source>
</evidence>
<sequence length="316" mass="33108">MRMIVMKRSLVTLWAVAGLALGACGASADSAGDGKGVEVAAAFYPLAYAVERVGGDRVDVTNLSKPGTEPHDVELTPKAVATLSGSDLVVFEKGFQPAVDEAIGRADDARILDVASTVDLTVVAADDGHDHGGEHTEEHADEAAVDPHFWLDPTRYAKAVEAIAAELAAVDPAGATAYARNAETFVAELTALDAEFAAGLKHCANRDLVTGHVAFAYLADRYDLHQSGIAGLSPDAEPSAGAMKEIVEHIREHEVTTIYAGALVSKDLTETIAKETGTTVAVLDPLEGLTESSAGNDYLEVMRSNLATLKKGQVCR</sequence>
<evidence type="ECO:0000256" key="2">
    <source>
        <dbReference type="ARBA" id="ARBA00022448"/>
    </source>
</evidence>
<comment type="similarity">
    <text evidence="1">Belongs to the bacterial solute-binding protein 9 family.</text>
</comment>
<dbReference type="PROSITE" id="PS51257">
    <property type="entry name" value="PROKAR_LIPOPROTEIN"/>
    <property type="match status" value="1"/>
</dbReference>
<dbReference type="Gene3D" id="3.40.50.1980">
    <property type="entry name" value="Nitrogenase molybdenum iron protein domain"/>
    <property type="match status" value="2"/>
</dbReference>
<dbReference type="EMBL" id="AVPJ01000001">
    <property type="protein sequence ID" value="KGN34615.1"/>
    <property type="molecule type" value="Genomic_DNA"/>
</dbReference>
<evidence type="ECO:0000256" key="1">
    <source>
        <dbReference type="ARBA" id="ARBA00011028"/>
    </source>
</evidence>
<organism evidence="5 6">
    <name type="scientific">Knoellia sinensis KCTC 19936</name>
    <dbReference type="NCBI Taxonomy" id="1385520"/>
    <lineage>
        <taxon>Bacteria</taxon>
        <taxon>Bacillati</taxon>
        <taxon>Actinomycetota</taxon>
        <taxon>Actinomycetes</taxon>
        <taxon>Micrococcales</taxon>
        <taxon>Intrasporangiaceae</taxon>
        <taxon>Knoellia</taxon>
    </lineage>
</organism>
<dbReference type="InterPro" id="IPR050492">
    <property type="entry name" value="Bact_metal-bind_prot9"/>
</dbReference>
<dbReference type="Pfam" id="PF01297">
    <property type="entry name" value="ZnuA"/>
    <property type="match status" value="1"/>
</dbReference>
<evidence type="ECO:0000256" key="3">
    <source>
        <dbReference type="ARBA" id="ARBA00022729"/>
    </source>
</evidence>
<dbReference type="GO" id="GO:0046872">
    <property type="term" value="F:metal ion binding"/>
    <property type="evidence" value="ECO:0007669"/>
    <property type="project" value="InterPro"/>
</dbReference>
<dbReference type="AlphaFoldDB" id="A0A0A0JB41"/>
<dbReference type="GO" id="GO:0030001">
    <property type="term" value="P:metal ion transport"/>
    <property type="evidence" value="ECO:0007669"/>
    <property type="project" value="InterPro"/>
</dbReference>
<dbReference type="PANTHER" id="PTHR42953:SF3">
    <property type="entry name" value="HIGH-AFFINITY ZINC UPTAKE SYSTEM PROTEIN ZNUA"/>
    <property type="match status" value="1"/>
</dbReference>
<dbReference type="eggNOG" id="COG0803">
    <property type="taxonomic scope" value="Bacteria"/>
</dbReference>
<comment type="caution">
    <text evidence="5">The sequence shown here is derived from an EMBL/GenBank/DDBJ whole genome shotgun (WGS) entry which is preliminary data.</text>
</comment>
<keyword evidence="6" id="KW-1185">Reference proteome</keyword>
<name>A0A0A0JB41_9MICO</name>
<feature type="chain" id="PRO_5001964222" evidence="4">
    <location>
        <begin position="29"/>
        <end position="316"/>
    </location>
</feature>
<proteinExistence type="inferred from homology"/>